<accession>A0A1H9ADV2</accession>
<dbReference type="Gene3D" id="3.40.30.10">
    <property type="entry name" value="Glutaredoxin"/>
    <property type="match status" value="1"/>
</dbReference>
<gene>
    <name evidence="1" type="ORF">SAMN05444359_10261</name>
</gene>
<dbReference type="InParanoid" id="A0A1H9ADV2"/>
<keyword evidence="2" id="KW-1185">Reference proteome</keyword>
<evidence type="ECO:0000313" key="2">
    <source>
        <dbReference type="Proteomes" id="UP000199021"/>
    </source>
</evidence>
<dbReference type="EMBL" id="FOFB01000002">
    <property type="protein sequence ID" value="SEP74859.1"/>
    <property type="molecule type" value="Genomic_DNA"/>
</dbReference>
<dbReference type="Proteomes" id="UP000199021">
    <property type="component" value="Unassembled WGS sequence"/>
</dbReference>
<sequence>MSSLFKNTFLIQYFIFYLILTISSCNKNNESKYLKSTEKAPCSDIALLSKFKKDFTPLANKNYCALTFISPACEHCQYQTQALLSDHAQKPEDLRLAFLSDVHPDSLKSYASQFEYDTATTVFLWDEGGKIAQQMEVSSYPTMFLYDTAGVHLQTIVGEAKPSYVYKHFHDTH</sequence>
<dbReference type="OrthoDB" id="662072at2"/>
<dbReference type="InterPro" id="IPR036249">
    <property type="entry name" value="Thioredoxin-like_sf"/>
</dbReference>
<dbReference type="SUPFAM" id="SSF52833">
    <property type="entry name" value="Thioredoxin-like"/>
    <property type="match status" value="1"/>
</dbReference>
<organism evidence="1 2">
    <name type="scientific">Neolewinella agarilytica</name>
    <dbReference type="NCBI Taxonomy" id="478744"/>
    <lineage>
        <taxon>Bacteria</taxon>
        <taxon>Pseudomonadati</taxon>
        <taxon>Bacteroidota</taxon>
        <taxon>Saprospiria</taxon>
        <taxon>Saprospirales</taxon>
        <taxon>Lewinellaceae</taxon>
        <taxon>Neolewinella</taxon>
    </lineage>
</organism>
<dbReference type="PROSITE" id="PS51257">
    <property type="entry name" value="PROKAR_LIPOPROTEIN"/>
    <property type="match status" value="1"/>
</dbReference>
<proteinExistence type="predicted"/>
<reference evidence="2" key="1">
    <citation type="submission" date="2016-10" db="EMBL/GenBank/DDBJ databases">
        <authorList>
            <person name="Varghese N."/>
            <person name="Submissions S."/>
        </authorList>
    </citation>
    <scope>NUCLEOTIDE SEQUENCE [LARGE SCALE GENOMIC DNA]</scope>
    <source>
        <strain evidence="2">DSM 24740</strain>
    </source>
</reference>
<protein>
    <submittedName>
        <fullName evidence="1">AhpC/TSA family protein</fullName>
    </submittedName>
</protein>
<dbReference type="STRING" id="478744.SAMN05444359_10261"/>
<dbReference type="AlphaFoldDB" id="A0A1H9ADV2"/>
<name>A0A1H9ADV2_9BACT</name>
<evidence type="ECO:0000313" key="1">
    <source>
        <dbReference type="EMBL" id="SEP74859.1"/>
    </source>
</evidence>